<protein>
    <submittedName>
        <fullName evidence="5">Defense protein 1</fullName>
    </submittedName>
</protein>
<dbReference type="CDD" id="cd08544">
    <property type="entry name" value="Reeler"/>
    <property type="match status" value="1"/>
</dbReference>
<dbReference type="GO" id="GO:0016020">
    <property type="term" value="C:membrane"/>
    <property type="evidence" value="ECO:0007669"/>
    <property type="project" value="TreeGrafter"/>
</dbReference>
<organism evidence="4 5">
    <name type="scientific">Petromyzon marinus</name>
    <name type="common">Sea lamprey</name>
    <dbReference type="NCBI Taxonomy" id="7757"/>
    <lineage>
        <taxon>Eukaryota</taxon>
        <taxon>Metazoa</taxon>
        <taxon>Chordata</taxon>
        <taxon>Craniata</taxon>
        <taxon>Vertebrata</taxon>
        <taxon>Cyclostomata</taxon>
        <taxon>Hyperoartia</taxon>
        <taxon>Petromyzontiformes</taxon>
        <taxon>Petromyzontidae</taxon>
        <taxon>Petromyzon</taxon>
    </lineage>
</organism>
<evidence type="ECO:0000256" key="2">
    <source>
        <dbReference type="SAM" id="SignalP"/>
    </source>
</evidence>
<name>A0AAJ7UG21_PETMA</name>
<dbReference type="PANTHER" id="PTHR45828">
    <property type="entry name" value="CYTOCHROME B561/FERRIC REDUCTASE TRANSMEMBRANE"/>
    <property type="match status" value="1"/>
</dbReference>
<accession>A0AAJ7UG21</accession>
<dbReference type="PANTHER" id="PTHR45828:SF32">
    <property type="entry name" value="SI:DKEY-251I10.2"/>
    <property type="match status" value="1"/>
</dbReference>
<feature type="signal peptide" evidence="2">
    <location>
        <begin position="1"/>
        <end position="21"/>
    </location>
</feature>
<feature type="compositionally biased region" description="Low complexity" evidence="1">
    <location>
        <begin position="173"/>
        <end position="189"/>
    </location>
</feature>
<evidence type="ECO:0000313" key="4">
    <source>
        <dbReference type="Proteomes" id="UP001318040"/>
    </source>
</evidence>
<dbReference type="Gene3D" id="2.60.40.4060">
    <property type="entry name" value="Reeler domain"/>
    <property type="match status" value="1"/>
</dbReference>
<proteinExistence type="predicted"/>
<reference evidence="5" key="1">
    <citation type="submission" date="2025-08" db="UniProtKB">
        <authorList>
            <consortium name="RefSeq"/>
        </authorList>
    </citation>
    <scope>IDENTIFICATION</scope>
    <source>
        <tissue evidence="5">Sperm</tissue>
    </source>
</reference>
<sequence>MMEALLAVWMVGLVGLHGTQGFPGGAPSSACTDMVPQHDPNTLTGTPYSIVTNSSTFTSGTKVNVTIVGTFKGYFLQARIPDTTTIVGTWDTPPADNIFVLCNSVPKAAVTHSTSTSKTNLSLFWIPPTTNPPSSVVFVATVVKTKHEWQMNVQSVKVNASGYVATTKPPANSTTKPPAKTSTKPGNSAGRAALAMSGLSLGALLVVVTAACCR</sequence>
<feature type="chain" id="PRO_5042473113" evidence="2">
    <location>
        <begin position="22"/>
        <end position="214"/>
    </location>
</feature>
<dbReference type="Pfam" id="PF02014">
    <property type="entry name" value="Reeler"/>
    <property type="match status" value="1"/>
</dbReference>
<dbReference type="InterPro" id="IPR042307">
    <property type="entry name" value="Reeler_sf"/>
</dbReference>
<dbReference type="RefSeq" id="XP_032834570.1">
    <property type="nucleotide sequence ID" value="XM_032978679.1"/>
</dbReference>
<gene>
    <name evidence="5" type="primary">LOC116956827</name>
</gene>
<evidence type="ECO:0000259" key="3">
    <source>
        <dbReference type="PROSITE" id="PS51019"/>
    </source>
</evidence>
<evidence type="ECO:0000256" key="1">
    <source>
        <dbReference type="SAM" id="MobiDB-lite"/>
    </source>
</evidence>
<dbReference type="AlphaFoldDB" id="A0AAJ7UG21"/>
<keyword evidence="2" id="KW-0732">Signal</keyword>
<dbReference type="KEGG" id="pmrn:116956827"/>
<dbReference type="GeneID" id="116956827"/>
<feature type="domain" description="Reelin" evidence="3">
    <location>
        <begin position="12"/>
        <end position="177"/>
    </location>
</feature>
<keyword evidence="4" id="KW-1185">Reference proteome</keyword>
<dbReference type="InterPro" id="IPR051237">
    <property type="entry name" value="Ferric-chelate_Red/DefProt"/>
</dbReference>
<dbReference type="InterPro" id="IPR002861">
    <property type="entry name" value="Reeler_dom"/>
</dbReference>
<evidence type="ECO:0000313" key="5">
    <source>
        <dbReference type="RefSeq" id="XP_032834570.1"/>
    </source>
</evidence>
<dbReference type="Proteomes" id="UP001318040">
    <property type="component" value="Chromosome 67"/>
</dbReference>
<dbReference type="PROSITE" id="PS51019">
    <property type="entry name" value="REELIN"/>
    <property type="match status" value="1"/>
</dbReference>
<feature type="region of interest" description="Disordered" evidence="1">
    <location>
        <begin position="167"/>
        <end position="189"/>
    </location>
</feature>